<organism evidence="3 4">
    <name type="scientific">Vanilla planifolia</name>
    <name type="common">Vanilla</name>
    <dbReference type="NCBI Taxonomy" id="51239"/>
    <lineage>
        <taxon>Eukaryota</taxon>
        <taxon>Viridiplantae</taxon>
        <taxon>Streptophyta</taxon>
        <taxon>Embryophyta</taxon>
        <taxon>Tracheophyta</taxon>
        <taxon>Spermatophyta</taxon>
        <taxon>Magnoliopsida</taxon>
        <taxon>Liliopsida</taxon>
        <taxon>Asparagales</taxon>
        <taxon>Orchidaceae</taxon>
        <taxon>Vanilloideae</taxon>
        <taxon>Vanilleae</taxon>
        <taxon>Vanilla</taxon>
    </lineage>
</organism>
<dbReference type="OrthoDB" id="439639at2759"/>
<dbReference type="InterPro" id="IPR012677">
    <property type="entry name" value="Nucleotide-bd_a/b_plait_sf"/>
</dbReference>
<dbReference type="GO" id="GO:0003723">
    <property type="term" value="F:RNA binding"/>
    <property type="evidence" value="ECO:0007669"/>
    <property type="project" value="UniProtKB-KW"/>
</dbReference>
<accession>A0A835SDY1</accession>
<dbReference type="SUPFAM" id="SSF54928">
    <property type="entry name" value="RNA-binding domain, RBD"/>
    <property type="match status" value="1"/>
</dbReference>
<evidence type="ECO:0000256" key="1">
    <source>
        <dbReference type="ARBA" id="ARBA00022884"/>
    </source>
</evidence>
<dbReference type="InterPro" id="IPR035979">
    <property type="entry name" value="RBD_domain_sf"/>
</dbReference>
<dbReference type="Pfam" id="PF00076">
    <property type="entry name" value="RRM_1"/>
    <property type="match status" value="1"/>
</dbReference>
<gene>
    <name evidence="3" type="ORF">HPP92_002019</name>
</gene>
<evidence type="ECO:0000259" key="2">
    <source>
        <dbReference type="Pfam" id="PF00076"/>
    </source>
</evidence>
<protein>
    <recommendedName>
        <fullName evidence="2">RRM domain-containing protein</fullName>
    </recommendedName>
</protein>
<keyword evidence="1" id="KW-0694">RNA-binding</keyword>
<dbReference type="EMBL" id="JADCNM010000001">
    <property type="protein sequence ID" value="KAG0501947.1"/>
    <property type="molecule type" value="Genomic_DNA"/>
</dbReference>
<dbReference type="PANTHER" id="PTHR10352">
    <property type="entry name" value="EUKARYOTIC TRANSLATION INITIATION FACTOR 3 SUBUNIT G"/>
    <property type="match status" value="1"/>
</dbReference>
<reference evidence="3 4" key="1">
    <citation type="journal article" date="2020" name="Nat. Food">
        <title>A phased Vanilla planifolia genome enables genetic improvement of flavour and production.</title>
        <authorList>
            <person name="Hasing T."/>
            <person name="Tang H."/>
            <person name="Brym M."/>
            <person name="Khazi F."/>
            <person name="Huang T."/>
            <person name="Chambers A.H."/>
        </authorList>
    </citation>
    <scope>NUCLEOTIDE SEQUENCE [LARGE SCALE GENOMIC DNA]</scope>
    <source>
        <tissue evidence="3">Leaf</tissue>
    </source>
</reference>
<sequence>MSVYFLLYLQGTILDGHALILQLCHAKIDRQAQKKDGKDKSSTKLIVRNVAFEATEKDIRQLFNPFGQVILLLFHHFTSAGKS</sequence>
<dbReference type="InterPro" id="IPR000504">
    <property type="entry name" value="RRM_dom"/>
</dbReference>
<name>A0A835SDY1_VANPL</name>
<comment type="caution">
    <text evidence="3">The sequence shown here is derived from an EMBL/GenBank/DDBJ whole genome shotgun (WGS) entry which is preliminary data.</text>
</comment>
<feature type="domain" description="RRM" evidence="2">
    <location>
        <begin position="45"/>
        <end position="70"/>
    </location>
</feature>
<proteinExistence type="predicted"/>
<evidence type="ECO:0000313" key="3">
    <source>
        <dbReference type="EMBL" id="KAG0501947.1"/>
    </source>
</evidence>
<dbReference type="AlphaFoldDB" id="A0A835SDY1"/>
<dbReference type="Proteomes" id="UP000639772">
    <property type="component" value="Chromosome 1"/>
</dbReference>
<dbReference type="Gene3D" id="3.30.70.330">
    <property type="match status" value="1"/>
</dbReference>
<evidence type="ECO:0000313" key="4">
    <source>
        <dbReference type="Proteomes" id="UP000639772"/>
    </source>
</evidence>